<feature type="chain" id="PRO_5022772930" description="GLPGLI family protein" evidence="1">
    <location>
        <begin position="22"/>
        <end position="144"/>
    </location>
</feature>
<accession>A0A5D0QZV0</accession>
<evidence type="ECO:0000256" key="1">
    <source>
        <dbReference type="SAM" id="SignalP"/>
    </source>
</evidence>
<evidence type="ECO:0008006" key="4">
    <source>
        <dbReference type="Google" id="ProtNLM"/>
    </source>
</evidence>
<evidence type="ECO:0000313" key="2">
    <source>
        <dbReference type="EMBL" id="TYB74339.1"/>
    </source>
</evidence>
<keyword evidence="3" id="KW-1185">Reference proteome</keyword>
<dbReference type="OrthoDB" id="1447971at2"/>
<dbReference type="RefSeq" id="WP_148405194.1">
    <property type="nucleotide sequence ID" value="NZ_VSKK01000005.1"/>
</dbReference>
<dbReference type="EMBL" id="VSKK01000005">
    <property type="protein sequence ID" value="TYB74339.1"/>
    <property type="molecule type" value="Genomic_DNA"/>
</dbReference>
<keyword evidence="1" id="KW-0732">Signal</keyword>
<feature type="signal peptide" evidence="1">
    <location>
        <begin position="1"/>
        <end position="21"/>
    </location>
</feature>
<evidence type="ECO:0000313" key="3">
    <source>
        <dbReference type="Proteomes" id="UP000323720"/>
    </source>
</evidence>
<organism evidence="2 3">
    <name type="scientific">Bizionia myxarmorum</name>
    <dbReference type="NCBI Taxonomy" id="291186"/>
    <lineage>
        <taxon>Bacteria</taxon>
        <taxon>Pseudomonadati</taxon>
        <taxon>Bacteroidota</taxon>
        <taxon>Flavobacteriia</taxon>
        <taxon>Flavobacteriales</taxon>
        <taxon>Flavobacteriaceae</taxon>
        <taxon>Bizionia</taxon>
    </lineage>
</organism>
<name>A0A5D0QZV0_9FLAO</name>
<gene>
    <name evidence="2" type="ORF">ES674_14400</name>
</gene>
<dbReference type="AlphaFoldDB" id="A0A5D0QZV0"/>
<reference evidence="2 3" key="1">
    <citation type="submission" date="2019-08" db="EMBL/GenBank/DDBJ databases">
        <title>Genomes of Antarctic Bizionia species.</title>
        <authorList>
            <person name="Bowman J.P."/>
        </authorList>
    </citation>
    <scope>NUCLEOTIDE SEQUENCE [LARGE SCALE GENOMIC DNA]</scope>
    <source>
        <strain evidence="2 3">ADA-4</strain>
    </source>
</reference>
<dbReference type="Proteomes" id="UP000323720">
    <property type="component" value="Unassembled WGS sequence"/>
</dbReference>
<protein>
    <recommendedName>
        <fullName evidence="4">GLPGLI family protein</fullName>
    </recommendedName>
</protein>
<sequence length="144" mass="17446">MKLKNTFHIGLLLMVAHVSFAQNKTLKETELQESKVDTLYTMEERANMQRWFYDRVNDMKLNEDLRDDYDRIVNKYVFDMSRLNDADKKYTRDEIHERFNLLVGKMNGELKTILTTDQYVNHLENFGQIQRSVYSKWDFEYIKN</sequence>
<proteinExistence type="predicted"/>
<comment type="caution">
    <text evidence="2">The sequence shown here is derived from an EMBL/GenBank/DDBJ whole genome shotgun (WGS) entry which is preliminary data.</text>
</comment>